<accession>A0AAN7V500</accession>
<dbReference type="Pfam" id="PF13095">
    <property type="entry name" value="FTA2"/>
    <property type="match status" value="1"/>
</dbReference>
<evidence type="ECO:0000313" key="2">
    <source>
        <dbReference type="EMBL" id="KAK5637439.1"/>
    </source>
</evidence>
<name>A0AAN7V500_9PEZI</name>
<gene>
    <name evidence="2" type="ORF">RRF57_013154</name>
</gene>
<keyword evidence="3" id="KW-1185">Reference proteome</keyword>
<protein>
    <submittedName>
        <fullName evidence="2">Uncharacterized protein</fullName>
    </submittedName>
</protein>
<evidence type="ECO:0000313" key="3">
    <source>
        <dbReference type="Proteomes" id="UP001305414"/>
    </source>
</evidence>
<organism evidence="2 3">
    <name type="scientific">Xylaria bambusicola</name>
    <dbReference type="NCBI Taxonomy" id="326684"/>
    <lineage>
        <taxon>Eukaryota</taxon>
        <taxon>Fungi</taxon>
        <taxon>Dikarya</taxon>
        <taxon>Ascomycota</taxon>
        <taxon>Pezizomycotina</taxon>
        <taxon>Sordariomycetes</taxon>
        <taxon>Xylariomycetidae</taxon>
        <taxon>Xylariales</taxon>
        <taxon>Xylariaceae</taxon>
        <taxon>Xylaria</taxon>
    </lineage>
</organism>
<comment type="caution">
    <text evidence="2">The sequence shown here is derived from an EMBL/GenBank/DDBJ whole genome shotgun (WGS) entry which is preliminary data.</text>
</comment>
<dbReference type="Proteomes" id="UP001305414">
    <property type="component" value="Unassembled WGS sequence"/>
</dbReference>
<proteinExistence type="predicted"/>
<feature type="region of interest" description="Disordered" evidence="1">
    <location>
        <begin position="139"/>
        <end position="163"/>
    </location>
</feature>
<sequence length="163" mass="18886">MATRCHGYLFLTTEDMNFLERQEGVDLCTNVIDKNLRRALGGNLRARAIVKDLEIDNLRLQKKNIDRAWRNVSLLNSLGVYTQDIRTENFMNCRVIDFGSSWTEPHAILDKADEIDTDEASVQRLSDCVLFDEMAEQEGIETTKKTPTSQHNLRPRKKAWWLD</sequence>
<dbReference type="InterPro" id="IPR025213">
    <property type="entry name" value="Sim4_Fta2"/>
</dbReference>
<reference evidence="2 3" key="1">
    <citation type="submission" date="2023-10" db="EMBL/GenBank/DDBJ databases">
        <title>Draft genome sequence of Xylaria bambusicola isolate GMP-LS, the root and basal stem rot pathogen of sugarcane in Indonesia.</title>
        <authorList>
            <person name="Selvaraj P."/>
            <person name="Muralishankar V."/>
            <person name="Muruganantham S."/>
            <person name="Sp S."/>
            <person name="Haryani S."/>
            <person name="Lau K.J.X."/>
            <person name="Naqvi N.I."/>
        </authorList>
    </citation>
    <scope>NUCLEOTIDE SEQUENCE [LARGE SCALE GENOMIC DNA]</scope>
    <source>
        <strain evidence="2">GMP-LS</strain>
    </source>
</reference>
<dbReference type="EMBL" id="JAWHQM010000119">
    <property type="protein sequence ID" value="KAK5637439.1"/>
    <property type="molecule type" value="Genomic_DNA"/>
</dbReference>
<feature type="compositionally biased region" description="Basic residues" evidence="1">
    <location>
        <begin position="153"/>
        <end position="163"/>
    </location>
</feature>
<evidence type="ECO:0000256" key="1">
    <source>
        <dbReference type="SAM" id="MobiDB-lite"/>
    </source>
</evidence>
<dbReference type="AlphaFoldDB" id="A0AAN7V500"/>